<sequence>MRESAVPIKDYAIGIFDGPHATPKPSDAGPIFLGIKNVTDEGRLDLSEIRHVSEAEFPKWTRRVKPQKDDIVFSYEATLHRYARIPEDFEGCLGRRMALVRPDPRKVDSRFLHYFFLSPIWRAKMDAITLTGATVNRIPLTIFPDIKVVLPGLNEQVAIAQTLSAYDDLIENNRRRIALLEEAARLLYREWFVHLRFPGHEHARITEGLPEGWKRLPASEAFKVNPKTPRDDEGQIRYLPMAALSETGMLIDRAPLETRQKSTSVRFRNGDTLFARITPCLENGKTGFVQWLADGEVACGSTEFIVLRGQRVSNHFVYLTARQHDFRENAIRSMIGSSGRQRVQPSCFERYIVPVPPRVLGTLFDEAVAGTFAQIANLDRQNHNLAQARDLLLPRLMNGEIAV</sequence>
<dbReference type="InterPro" id="IPR000055">
    <property type="entry name" value="Restrct_endonuc_typeI_TRD"/>
</dbReference>
<dbReference type="InterPro" id="IPR044946">
    <property type="entry name" value="Restrct_endonuc_typeI_TRD_sf"/>
</dbReference>
<dbReference type="PANTHER" id="PTHR30408">
    <property type="entry name" value="TYPE-1 RESTRICTION ENZYME ECOKI SPECIFICITY PROTEIN"/>
    <property type="match status" value="1"/>
</dbReference>
<dbReference type="Gene3D" id="3.90.220.20">
    <property type="entry name" value="DNA methylase specificity domains"/>
    <property type="match status" value="2"/>
</dbReference>
<evidence type="ECO:0000259" key="4">
    <source>
        <dbReference type="Pfam" id="PF01420"/>
    </source>
</evidence>
<protein>
    <submittedName>
        <fullName evidence="5">Restriction endonuclease subunit S</fullName>
    </submittedName>
</protein>
<accession>A0A540VP42</accession>
<feature type="domain" description="Type I restriction modification DNA specificity" evidence="4">
    <location>
        <begin position="66"/>
        <end position="181"/>
    </location>
</feature>
<dbReference type="Pfam" id="PF01420">
    <property type="entry name" value="Methylase_S"/>
    <property type="match status" value="1"/>
</dbReference>
<dbReference type="GO" id="GO:0003677">
    <property type="term" value="F:DNA binding"/>
    <property type="evidence" value="ECO:0007669"/>
    <property type="project" value="UniProtKB-KW"/>
</dbReference>
<comment type="caution">
    <text evidence="5">The sequence shown here is derived from an EMBL/GenBank/DDBJ whole genome shotgun (WGS) entry which is preliminary data.</text>
</comment>
<reference evidence="5 6" key="1">
    <citation type="submission" date="2019-06" db="EMBL/GenBank/DDBJ databases">
        <title>Metagenome assembled Genome of Spiribacter salinus SL48-SHIP from the microbial mat of Salt Lake 48 (Novosibirsk region, Russia).</title>
        <authorList>
            <person name="Shipova A."/>
            <person name="Rozanov A.S."/>
            <person name="Bryanskaya A.V."/>
            <person name="Peltek S.E."/>
        </authorList>
    </citation>
    <scope>NUCLEOTIDE SEQUENCE [LARGE SCALE GENOMIC DNA]</scope>
    <source>
        <strain evidence="5">SL48-SHIP-2</strain>
    </source>
</reference>
<organism evidence="5 6">
    <name type="scientific">Spiribacter salinus</name>
    <dbReference type="NCBI Taxonomy" id="1335746"/>
    <lineage>
        <taxon>Bacteria</taxon>
        <taxon>Pseudomonadati</taxon>
        <taxon>Pseudomonadota</taxon>
        <taxon>Gammaproteobacteria</taxon>
        <taxon>Chromatiales</taxon>
        <taxon>Ectothiorhodospiraceae</taxon>
        <taxon>Spiribacter</taxon>
    </lineage>
</organism>
<dbReference type="SUPFAM" id="SSF116734">
    <property type="entry name" value="DNA methylase specificity domain"/>
    <property type="match status" value="2"/>
</dbReference>
<gene>
    <name evidence="5" type="ORF">FKY71_13370</name>
</gene>
<dbReference type="CDD" id="cd17246">
    <property type="entry name" value="RMtype1_S_SonII-TRD2-CR2_like"/>
    <property type="match status" value="1"/>
</dbReference>
<dbReference type="GO" id="GO:0004519">
    <property type="term" value="F:endonuclease activity"/>
    <property type="evidence" value="ECO:0007669"/>
    <property type="project" value="UniProtKB-KW"/>
</dbReference>
<dbReference type="GO" id="GO:0009307">
    <property type="term" value="P:DNA restriction-modification system"/>
    <property type="evidence" value="ECO:0007669"/>
    <property type="project" value="UniProtKB-KW"/>
</dbReference>
<keyword evidence="2" id="KW-0680">Restriction system</keyword>
<keyword evidence="5" id="KW-0378">Hydrolase</keyword>
<dbReference type="AlphaFoldDB" id="A0A540VP42"/>
<evidence type="ECO:0000256" key="3">
    <source>
        <dbReference type="ARBA" id="ARBA00023125"/>
    </source>
</evidence>
<evidence type="ECO:0000313" key="5">
    <source>
        <dbReference type="EMBL" id="TQE98530.1"/>
    </source>
</evidence>
<dbReference type="PANTHER" id="PTHR30408:SF13">
    <property type="entry name" value="TYPE I RESTRICTION ENZYME HINDI SPECIFICITY SUBUNIT"/>
    <property type="match status" value="1"/>
</dbReference>
<name>A0A540VP42_9GAMM</name>
<keyword evidence="3" id="KW-0238">DNA-binding</keyword>
<keyword evidence="5" id="KW-0255">Endonuclease</keyword>
<comment type="similarity">
    <text evidence="1">Belongs to the type-I restriction system S methylase family.</text>
</comment>
<dbReference type="EMBL" id="VIFK01000180">
    <property type="protein sequence ID" value="TQE98530.1"/>
    <property type="molecule type" value="Genomic_DNA"/>
</dbReference>
<keyword evidence="5" id="KW-0540">Nuclease</keyword>
<evidence type="ECO:0000256" key="1">
    <source>
        <dbReference type="ARBA" id="ARBA00010923"/>
    </source>
</evidence>
<dbReference type="Proteomes" id="UP000315400">
    <property type="component" value="Unassembled WGS sequence"/>
</dbReference>
<dbReference type="CDD" id="cd17260">
    <property type="entry name" value="RMtype1_S_EcoEI-TRD1-CR1_like"/>
    <property type="match status" value="1"/>
</dbReference>
<evidence type="ECO:0000256" key="2">
    <source>
        <dbReference type="ARBA" id="ARBA00022747"/>
    </source>
</evidence>
<proteinExistence type="inferred from homology"/>
<dbReference type="InterPro" id="IPR052021">
    <property type="entry name" value="Type-I_RS_S_subunit"/>
</dbReference>
<evidence type="ECO:0000313" key="6">
    <source>
        <dbReference type="Proteomes" id="UP000315400"/>
    </source>
</evidence>